<evidence type="ECO:0000256" key="1">
    <source>
        <dbReference type="ARBA" id="ARBA00023604"/>
    </source>
</evidence>
<dbReference type="EMBL" id="EQ962652">
    <property type="protein sequence ID" value="EED22767.1"/>
    <property type="molecule type" value="Genomic_DNA"/>
</dbReference>
<evidence type="ECO:0000313" key="4">
    <source>
        <dbReference type="Proteomes" id="UP000001745"/>
    </source>
</evidence>
<dbReference type="PANTHER" id="PTHR34598">
    <property type="entry name" value="BLL6449 PROTEIN"/>
    <property type="match status" value="1"/>
</dbReference>
<dbReference type="OrthoDB" id="412788at2759"/>
<reference evidence="4" key="1">
    <citation type="journal article" date="2015" name="Genome Announc.">
        <title>Genome sequence of the AIDS-associated pathogen Penicillium marneffei (ATCC18224) and its near taxonomic relative Talaromyces stipitatus (ATCC10500).</title>
        <authorList>
            <person name="Nierman W.C."/>
            <person name="Fedorova-Abrams N.D."/>
            <person name="Andrianopoulos A."/>
        </authorList>
    </citation>
    <scope>NUCLEOTIDE SEQUENCE [LARGE SCALE GENOMIC DNA]</scope>
    <source>
        <strain evidence="4">ATCC 10500 / CBS 375.48 / QM 6759 / NRRL 1006</strain>
    </source>
</reference>
<dbReference type="InterPro" id="IPR044053">
    <property type="entry name" value="AsaB-like"/>
</dbReference>
<keyword evidence="4" id="KW-1185">Reference proteome</keyword>
<dbReference type="VEuPathDB" id="FungiDB:TSTA_062540"/>
<evidence type="ECO:0000313" key="3">
    <source>
        <dbReference type="EMBL" id="EED22767.1"/>
    </source>
</evidence>
<dbReference type="PhylomeDB" id="B8LXV2"/>
<dbReference type="PANTHER" id="PTHR34598:SF3">
    <property type="entry name" value="OXIDOREDUCTASE AN1597"/>
    <property type="match status" value="1"/>
</dbReference>
<dbReference type="GO" id="GO:0016491">
    <property type="term" value="F:oxidoreductase activity"/>
    <property type="evidence" value="ECO:0007669"/>
    <property type="project" value="InterPro"/>
</dbReference>
<dbReference type="AlphaFoldDB" id="B8LXV2"/>
<evidence type="ECO:0000256" key="2">
    <source>
        <dbReference type="SAM" id="MobiDB-lite"/>
    </source>
</evidence>
<organism evidence="3 4">
    <name type="scientific">Talaromyces stipitatus (strain ATCC 10500 / CBS 375.48 / QM 6759 / NRRL 1006)</name>
    <name type="common">Penicillium stipitatum</name>
    <dbReference type="NCBI Taxonomy" id="441959"/>
    <lineage>
        <taxon>Eukaryota</taxon>
        <taxon>Fungi</taxon>
        <taxon>Dikarya</taxon>
        <taxon>Ascomycota</taxon>
        <taxon>Pezizomycotina</taxon>
        <taxon>Eurotiomycetes</taxon>
        <taxon>Eurotiomycetidae</taxon>
        <taxon>Eurotiales</taxon>
        <taxon>Trichocomaceae</taxon>
        <taxon>Talaromyces</taxon>
        <taxon>Talaromyces sect. Talaromyces</taxon>
    </lineage>
</organism>
<dbReference type="RefSeq" id="XP_002340154.1">
    <property type="nucleotide sequence ID" value="XM_002340113.1"/>
</dbReference>
<gene>
    <name evidence="3" type="ORF">TSTA_062540</name>
</gene>
<dbReference type="HOGENOM" id="CLU_1556300_0_0_1"/>
<name>B8LXV2_TALSN</name>
<accession>B8LXV2</accession>
<dbReference type="Proteomes" id="UP000001745">
    <property type="component" value="Unassembled WGS sequence"/>
</dbReference>
<dbReference type="InParanoid" id="B8LXV2"/>
<dbReference type="GeneID" id="8108487"/>
<comment type="similarity">
    <text evidence="1">Belongs to the asaB hydroxylase/desaturase family.</text>
</comment>
<protein>
    <submittedName>
        <fullName evidence="3">Uncharacterized protein</fullName>
    </submittedName>
</protein>
<feature type="region of interest" description="Disordered" evidence="2">
    <location>
        <begin position="1"/>
        <end position="28"/>
    </location>
</feature>
<proteinExistence type="inferred from homology"/>
<sequence>MADHPSQEATQVPSSEGETRQRPKPPTVNYLMRDPLYELEKPYMTTFDTTELGGQDTNYKFTEHNINAQSADHIQNVFDLEINGFQFLQHTTLLSHSDFECDLSIVSRYYPDVVELVKAVRPQVSHVHILSHTRRDASISKDLVVPNRLYQPVTNAHAGGCLNFPASFWDPR</sequence>
<feature type="compositionally biased region" description="Polar residues" evidence="2">
    <location>
        <begin position="7"/>
        <end position="16"/>
    </location>
</feature>